<gene>
    <name evidence="2" type="ORF">AVEN_153079_1</name>
</gene>
<keyword evidence="3" id="KW-1185">Reference proteome</keyword>
<feature type="region of interest" description="Disordered" evidence="1">
    <location>
        <begin position="1"/>
        <end position="26"/>
    </location>
</feature>
<organism evidence="2 3">
    <name type="scientific">Araneus ventricosus</name>
    <name type="common">Orbweaver spider</name>
    <name type="synonym">Epeira ventricosa</name>
    <dbReference type="NCBI Taxonomy" id="182803"/>
    <lineage>
        <taxon>Eukaryota</taxon>
        <taxon>Metazoa</taxon>
        <taxon>Ecdysozoa</taxon>
        <taxon>Arthropoda</taxon>
        <taxon>Chelicerata</taxon>
        <taxon>Arachnida</taxon>
        <taxon>Araneae</taxon>
        <taxon>Araneomorphae</taxon>
        <taxon>Entelegynae</taxon>
        <taxon>Araneoidea</taxon>
        <taxon>Araneidae</taxon>
        <taxon>Araneus</taxon>
    </lineage>
</organism>
<evidence type="ECO:0000313" key="2">
    <source>
        <dbReference type="EMBL" id="GBM23500.1"/>
    </source>
</evidence>
<accession>A0A4Y2E2Z2</accession>
<feature type="region of interest" description="Disordered" evidence="1">
    <location>
        <begin position="38"/>
        <end position="101"/>
    </location>
</feature>
<feature type="compositionally biased region" description="Basic and acidic residues" evidence="1">
    <location>
        <begin position="1"/>
        <end position="14"/>
    </location>
</feature>
<feature type="compositionally biased region" description="Polar residues" evidence="1">
    <location>
        <begin position="86"/>
        <end position="101"/>
    </location>
</feature>
<dbReference type="EMBL" id="BGPR01000499">
    <property type="protein sequence ID" value="GBM23500.1"/>
    <property type="molecule type" value="Genomic_DNA"/>
</dbReference>
<name>A0A4Y2E2Z2_ARAVE</name>
<comment type="caution">
    <text evidence="2">The sequence shown here is derived from an EMBL/GenBank/DDBJ whole genome shotgun (WGS) entry which is preliminary data.</text>
</comment>
<dbReference type="Proteomes" id="UP000499080">
    <property type="component" value="Unassembled WGS sequence"/>
</dbReference>
<evidence type="ECO:0000256" key="1">
    <source>
        <dbReference type="SAM" id="MobiDB-lite"/>
    </source>
</evidence>
<protein>
    <submittedName>
        <fullName evidence="2">Uncharacterized protein</fullName>
    </submittedName>
</protein>
<reference evidence="2 3" key="1">
    <citation type="journal article" date="2019" name="Sci. Rep.">
        <title>Orb-weaving spider Araneus ventricosus genome elucidates the spidroin gene catalogue.</title>
        <authorList>
            <person name="Kono N."/>
            <person name="Nakamura H."/>
            <person name="Ohtoshi R."/>
            <person name="Moran D.A.P."/>
            <person name="Shinohara A."/>
            <person name="Yoshida Y."/>
            <person name="Fujiwara M."/>
            <person name="Mori M."/>
            <person name="Tomita M."/>
            <person name="Arakawa K."/>
        </authorList>
    </citation>
    <scope>NUCLEOTIDE SEQUENCE [LARGE SCALE GENOMIC DNA]</scope>
</reference>
<sequence length="101" mass="11470">MDKKEKATIRKQDGQKQPPSSFVGGQKIHHLLLMVGRKSTIRKQDRHKKPPSLLMVGRKSTIRKQDGQKKPPSTFDSRPKIHHSQRGWTNLTANPPLSTSL</sequence>
<feature type="compositionally biased region" description="Basic residues" evidence="1">
    <location>
        <begin position="39"/>
        <end position="50"/>
    </location>
</feature>
<dbReference type="AlphaFoldDB" id="A0A4Y2E2Z2"/>
<proteinExistence type="predicted"/>
<evidence type="ECO:0000313" key="3">
    <source>
        <dbReference type="Proteomes" id="UP000499080"/>
    </source>
</evidence>